<reference evidence="2 3" key="1">
    <citation type="submission" date="2021-01" db="EMBL/GenBank/DDBJ databases">
        <title>Genomic Encyclopedia of Type Strains, Phase IV (KMG-IV): sequencing the most valuable type-strain genomes for metagenomic binning, comparative biology and taxonomic classification.</title>
        <authorList>
            <person name="Goeker M."/>
        </authorList>
    </citation>
    <scope>NUCLEOTIDE SEQUENCE [LARGE SCALE GENOMIC DNA]</scope>
    <source>
        <strain evidence="2 3">DSM 24436</strain>
    </source>
</reference>
<protein>
    <submittedName>
        <fullName evidence="2">Transglutaminase-like putative cysteine protease</fullName>
    </submittedName>
</protein>
<dbReference type="RefSeq" id="WP_204663239.1">
    <property type="nucleotide sequence ID" value="NZ_JAFBDT010000006.1"/>
</dbReference>
<dbReference type="EMBL" id="JAFBDT010000006">
    <property type="protein sequence ID" value="MBM7561590.1"/>
    <property type="molecule type" value="Genomic_DNA"/>
</dbReference>
<dbReference type="Proteomes" id="UP000767854">
    <property type="component" value="Unassembled WGS sequence"/>
</dbReference>
<dbReference type="SMART" id="SM00460">
    <property type="entry name" value="TGc"/>
    <property type="match status" value="1"/>
</dbReference>
<name>A0ABS2MQD3_9FIRM</name>
<sequence>MKLKITVGIALVMILSIWTGVVTAEIKEIVDTSSLEKGIVSIAYTGDDASIYKVLIAKGEERIIYPFSADGVSETFPLQMGNGVYKIGLLKNTGGSKYAYVTSKTVDLQLEDSTVVYLNSIQNVKWDEADPPILFGETLLKDVSLKRSKVKTLYDHMIVNMDYDYDKIPTLKPDYIPDINSTYAEMKGICYDYSALFASIHRSQGLPVRLVKGYSRFVEGYHAWNEVFLNGKWYILDATVDSTWYGTKITYEMYKDSDDYTKVYDY</sequence>
<dbReference type="PANTHER" id="PTHR33490">
    <property type="entry name" value="BLR5614 PROTEIN-RELATED"/>
    <property type="match status" value="1"/>
</dbReference>
<accession>A0ABS2MQD3</accession>
<dbReference type="Pfam" id="PF01841">
    <property type="entry name" value="Transglut_core"/>
    <property type="match status" value="1"/>
</dbReference>
<evidence type="ECO:0000313" key="2">
    <source>
        <dbReference type="EMBL" id="MBM7561590.1"/>
    </source>
</evidence>
<dbReference type="InterPro" id="IPR002931">
    <property type="entry name" value="Transglutaminase-like"/>
</dbReference>
<evidence type="ECO:0000259" key="1">
    <source>
        <dbReference type="SMART" id="SM00460"/>
    </source>
</evidence>
<keyword evidence="3" id="KW-1185">Reference proteome</keyword>
<feature type="domain" description="Transglutaminase-like" evidence="1">
    <location>
        <begin position="182"/>
        <end position="240"/>
    </location>
</feature>
<evidence type="ECO:0000313" key="3">
    <source>
        <dbReference type="Proteomes" id="UP000767854"/>
    </source>
</evidence>
<dbReference type="Gene3D" id="3.10.620.30">
    <property type="match status" value="1"/>
</dbReference>
<comment type="caution">
    <text evidence="2">The sequence shown here is derived from an EMBL/GenBank/DDBJ whole genome shotgun (WGS) entry which is preliminary data.</text>
</comment>
<dbReference type="InterPro" id="IPR038765">
    <property type="entry name" value="Papain-like_cys_pep_sf"/>
</dbReference>
<organism evidence="2 3">
    <name type="scientific">Fusibacter tunisiensis</name>
    <dbReference type="NCBI Taxonomy" id="1008308"/>
    <lineage>
        <taxon>Bacteria</taxon>
        <taxon>Bacillati</taxon>
        <taxon>Bacillota</taxon>
        <taxon>Clostridia</taxon>
        <taxon>Eubacteriales</taxon>
        <taxon>Eubacteriales Family XII. Incertae Sedis</taxon>
        <taxon>Fusibacter</taxon>
    </lineage>
</organism>
<dbReference type="SUPFAM" id="SSF54001">
    <property type="entry name" value="Cysteine proteinases"/>
    <property type="match status" value="1"/>
</dbReference>
<proteinExistence type="predicted"/>
<gene>
    <name evidence="2" type="ORF">JOC49_001110</name>
</gene>